<sequence>MEWFSEKLSKSKRKKAQEKQIRRDIAMKKAGKPFSKNCHHYNYKFSVASSINSQMLGMSVEREPELIGAIKVNSLLRTLEDGSYECSQCRRIFSTSQEQRLEQLYQYLEEPIKNEDFKRELLEEIILYPPIYSSYESPIEQIYRLMFAPRLEKVNRIIDNEINKIL</sequence>
<accession>D4L2N9</accession>
<dbReference type="RefSeq" id="WP_015522102.1">
    <property type="nucleotide sequence ID" value="NC_021012.1"/>
</dbReference>
<organism evidence="2 3">
    <name type="scientific">Roseburia intestinalis XB6B4</name>
    <dbReference type="NCBI Taxonomy" id="718255"/>
    <lineage>
        <taxon>Bacteria</taxon>
        <taxon>Bacillati</taxon>
        <taxon>Bacillota</taxon>
        <taxon>Clostridia</taxon>
        <taxon>Lachnospirales</taxon>
        <taxon>Lachnospiraceae</taxon>
        <taxon>Roseburia</taxon>
    </lineage>
</organism>
<dbReference type="KEGG" id="rix:RO1_36280"/>
<protein>
    <submittedName>
        <fullName evidence="2">Uncharacterized protein</fullName>
    </submittedName>
</protein>
<reference evidence="2 3" key="2">
    <citation type="submission" date="2010-03" db="EMBL/GenBank/DDBJ databases">
        <authorList>
            <person name="Pajon A."/>
        </authorList>
    </citation>
    <scope>NUCLEOTIDE SEQUENCE [LARGE SCALE GENOMIC DNA]</scope>
    <source>
        <strain evidence="2 3">XB6B4</strain>
    </source>
</reference>
<dbReference type="HOGENOM" id="CLU_1601451_0_0_9"/>
<dbReference type="EMBL" id="FP929050">
    <property type="protein sequence ID" value="CBL13879.1"/>
    <property type="molecule type" value="Genomic_DNA"/>
</dbReference>
<dbReference type="Proteomes" id="UP000008953">
    <property type="component" value="Chromosome"/>
</dbReference>
<evidence type="ECO:0000256" key="1">
    <source>
        <dbReference type="SAM" id="MobiDB-lite"/>
    </source>
</evidence>
<dbReference type="AlphaFoldDB" id="D4L2N9"/>
<evidence type="ECO:0000313" key="3">
    <source>
        <dbReference type="Proteomes" id="UP000008953"/>
    </source>
</evidence>
<feature type="region of interest" description="Disordered" evidence="1">
    <location>
        <begin position="1"/>
        <end position="21"/>
    </location>
</feature>
<name>D4L2N9_9FIRM</name>
<reference evidence="2 3" key="1">
    <citation type="submission" date="2010-03" db="EMBL/GenBank/DDBJ databases">
        <title>The genome sequence of Roseburia intestinalis XB6B4.</title>
        <authorList>
            <consortium name="metaHIT consortium -- http://www.metahit.eu/"/>
            <person name="Pajon A."/>
            <person name="Turner K."/>
            <person name="Parkhill J."/>
            <person name="Bernalier A."/>
        </authorList>
    </citation>
    <scope>NUCLEOTIDE SEQUENCE [LARGE SCALE GENOMIC DNA]</scope>
    <source>
        <strain evidence="2 3">XB6B4</strain>
    </source>
</reference>
<evidence type="ECO:0000313" key="2">
    <source>
        <dbReference type="EMBL" id="CBL13879.1"/>
    </source>
</evidence>
<gene>
    <name evidence="2" type="ORF">RO1_36280</name>
</gene>
<proteinExistence type="predicted"/>